<comment type="caution">
    <text evidence="2">The sequence shown here is derived from an EMBL/GenBank/DDBJ whole genome shotgun (WGS) entry which is preliminary data.</text>
</comment>
<feature type="transmembrane region" description="Helical" evidence="1">
    <location>
        <begin position="40"/>
        <end position="62"/>
    </location>
</feature>
<dbReference type="EMBL" id="LJJB01000010">
    <property type="protein sequence ID" value="KQL46932.1"/>
    <property type="molecule type" value="Genomic_DNA"/>
</dbReference>
<gene>
    <name evidence="2" type="ORF">AN963_18925</name>
</gene>
<protein>
    <submittedName>
        <fullName evidence="2">Uncharacterized protein</fullName>
    </submittedName>
</protein>
<reference evidence="2 3" key="1">
    <citation type="submission" date="2015-09" db="EMBL/GenBank/DDBJ databases">
        <title>Genome sequencing project for genomic taxonomy and phylogenomics of Bacillus-like bacteria.</title>
        <authorList>
            <person name="Liu B."/>
            <person name="Wang J."/>
            <person name="Zhu Y."/>
            <person name="Liu G."/>
            <person name="Chen Q."/>
            <person name="Chen Z."/>
            <person name="Lan J."/>
            <person name="Che J."/>
            <person name="Ge C."/>
            <person name="Shi H."/>
            <person name="Pan Z."/>
            <person name="Liu X."/>
        </authorList>
    </citation>
    <scope>NUCLEOTIDE SEQUENCE [LARGE SCALE GENOMIC DNA]</scope>
    <source>
        <strain evidence="2 3">DSM 8552</strain>
    </source>
</reference>
<keyword evidence="1" id="KW-0472">Membrane</keyword>
<dbReference type="Proteomes" id="UP000051063">
    <property type="component" value="Unassembled WGS sequence"/>
</dbReference>
<keyword evidence="1" id="KW-0812">Transmembrane</keyword>
<name>A0ABR5N8K8_BRECH</name>
<organism evidence="2 3">
    <name type="scientific">Brevibacillus choshinensis</name>
    <dbReference type="NCBI Taxonomy" id="54911"/>
    <lineage>
        <taxon>Bacteria</taxon>
        <taxon>Bacillati</taxon>
        <taxon>Bacillota</taxon>
        <taxon>Bacilli</taxon>
        <taxon>Bacillales</taxon>
        <taxon>Paenibacillaceae</taxon>
        <taxon>Brevibacillus</taxon>
    </lineage>
</organism>
<evidence type="ECO:0000256" key="1">
    <source>
        <dbReference type="SAM" id="Phobius"/>
    </source>
</evidence>
<keyword evidence="1" id="KW-1133">Transmembrane helix</keyword>
<evidence type="ECO:0000313" key="2">
    <source>
        <dbReference type="EMBL" id="KQL46932.1"/>
    </source>
</evidence>
<keyword evidence="3" id="KW-1185">Reference proteome</keyword>
<dbReference type="RefSeq" id="WP_055746031.1">
    <property type="nucleotide sequence ID" value="NZ_LJJB01000010.1"/>
</dbReference>
<sequence>MAGYVQYFHDIITSINELPSKLMRIVTLINEPIQSLTNTLVVTNILLGLLFLTSLANIYMLWRNGKR</sequence>
<accession>A0ABR5N8K8</accession>
<evidence type="ECO:0000313" key="3">
    <source>
        <dbReference type="Proteomes" id="UP000051063"/>
    </source>
</evidence>
<proteinExistence type="predicted"/>